<keyword evidence="2" id="KW-1185">Reference proteome</keyword>
<evidence type="ECO:0000313" key="1">
    <source>
        <dbReference type="EMBL" id="AUV57259.1"/>
    </source>
</evidence>
<dbReference type="GeneID" id="54988093"/>
<dbReference type="EMBL" id="MG744354">
    <property type="protein sequence ID" value="AUV57259.1"/>
    <property type="molecule type" value="Genomic_DNA"/>
</dbReference>
<accession>A0A2K9V541</accession>
<dbReference type="KEGG" id="vg:54988093"/>
<protein>
    <submittedName>
        <fullName evidence="1">Uncharacterized protein</fullName>
    </submittedName>
</protein>
<reference evidence="1 2" key="1">
    <citation type="submission" date="2017-12" db="EMBL/GenBank/DDBJ databases">
        <title>Lactobacillus phages that infect wine-derived L. plantarum strains.</title>
        <authorList>
            <person name="Kyrkou I."/>
            <person name="Hestbjerg Hansen L."/>
        </authorList>
    </citation>
    <scope>NUCLEOTIDE SEQUENCE [LARGE SCALE GENOMIC DNA]</scope>
</reference>
<sequence length="113" mass="12309">MIKLSNSIKVFVPVTNNDGVKVDLSSEVSGAVNVIGGATTYPARGSWVENGKLYADNVNVVQFNCDEFDSDTVKVLSELVYAIFTRAEQLAVSVEINGTLYILESVDDIEKLF</sequence>
<proteinExistence type="predicted"/>
<name>A0A2K9V541_9CAUD</name>
<dbReference type="Proteomes" id="UP000241743">
    <property type="component" value="Segment"/>
</dbReference>
<organism evidence="1 2">
    <name type="scientific">Lactobacillus phage Satyr</name>
    <dbReference type="NCBI Taxonomy" id="2070201"/>
    <lineage>
        <taxon>Viruses</taxon>
        <taxon>Duplodnaviria</taxon>
        <taxon>Heunggongvirae</taxon>
        <taxon>Uroviricota</taxon>
        <taxon>Caudoviricetes</taxon>
        <taxon>Tybeckvirinae</taxon>
        <taxon>Maenadvirus</taxon>
        <taxon>Maenadvirus satyr</taxon>
    </lineage>
</organism>
<dbReference type="RefSeq" id="YP_009797670.1">
    <property type="nucleotide sequence ID" value="NC_047918.1"/>
</dbReference>
<evidence type="ECO:0000313" key="2">
    <source>
        <dbReference type="Proteomes" id="UP000241743"/>
    </source>
</evidence>